<sequence>MKIATQTNPMTAGVETWAPDEAAGRIRRTAGLYQGDGSEGLRLASAELSFSSGEGLPGAVMARGVPVLLDGLDEEAFPRAAEAREAGVTAALGLPVFDEDQLVSVVTFLFRGGPGFTGAVELWAGQKARFELGLAKAHYSGLERFGRLSKHVNFPMGAGLPGFVWENKCPKVVNNLQGSAGFLRSSGAETSGLAAAVGFPICFQNELRAVMLWLSTKESPLARLQEAWISGDGGALEFAGGSGLGREGLIDPNASAASVPAVATATATRRPVLFDDLASLGGHRAAAAAEAGLTMGVALPVLVLGKLRAVCLLAW</sequence>
<proteinExistence type="predicted"/>
<evidence type="ECO:0000259" key="1">
    <source>
        <dbReference type="Pfam" id="PF13185"/>
    </source>
</evidence>
<evidence type="ECO:0000313" key="3">
    <source>
        <dbReference type="Proteomes" id="UP000007881"/>
    </source>
</evidence>
<dbReference type="InterPro" id="IPR029016">
    <property type="entry name" value="GAF-like_dom_sf"/>
</dbReference>
<dbReference type="eggNOG" id="COG2203">
    <property type="taxonomic scope" value="Bacteria"/>
</dbReference>
<protein>
    <recommendedName>
        <fullName evidence="1">GAF domain-containing protein</fullName>
    </recommendedName>
</protein>
<name>I0IG07_PHYMF</name>
<keyword evidence="3" id="KW-1185">Reference proteome</keyword>
<dbReference type="EMBL" id="AP012338">
    <property type="protein sequence ID" value="BAM04195.1"/>
    <property type="molecule type" value="Genomic_DNA"/>
</dbReference>
<dbReference type="STRING" id="1142394.PSMK_20360"/>
<dbReference type="KEGG" id="phm:PSMK_20360"/>
<dbReference type="Proteomes" id="UP000007881">
    <property type="component" value="Chromosome"/>
</dbReference>
<dbReference type="InterPro" id="IPR003018">
    <property type="entry name" value="GAF"/>
</dbReference>
<gene>
    <name evidence="2" type="ordered locus">PSMK_20360</name>
</gene>
<dbReference type="Pfam" id="PF13185">
    <property type="entry name" value="GAF_2"/>
    <property type="match status" value="1"/>
</dbReference>
<organism evidence="2 3">
    <name type="scientific">Phycisphaera mikurensis (strain NBRC 102666 / KCTC 22515 / FYK2301M01)</name>
    <dbReference type="NCBI Taxonomy" id="1142394"/>
    <lineage>
        <taxon>Bacteria</taxon>
        <taxon>Pseudomonadati</taxon>
        <taxon>Planctomycetota</taxon>
        <taxon>Phycisphaerae</taxon>
        <taxon>Phycisphaerales</taxon>
        <taxon>Phycisphaeraceae</taxon>
        <taxon>Phycisphaera</taxon>
    </lineage>
</organism>
<dbReference type="SUPFAM" id="SSF55781">
    <property type="entry name" value="GAF domain-like"/>
    <property type="match status" value="2"/>
</dbReference>
<dbReference type="AlphaFoldDB" id="I0IG07"/>
<dbReference type="Gene3D" id="3.30.450.40">
    <property type="match status" value="2"/>
</dbReference>
<dbReference type="RefSeq" id="WP_014437413.1">
    <property type="nucleotide sequence ID" value="NC_017080.1"/>
</dbReference>
<dbReference type="HOGENOM" id="CLU_887600_0_0_0"/>
<reference evidence="2 3" key="1">
    <citation type="submission" date="2012-02" db="EMBL/GenBank/DDBJ databases">
        <title>Complete genome sequence of Phycisphaera mikurensis NBRC 102666.</title>
        <authorList>
            <person name="Ankai A."/>
            <person name="Hosoyama A."/>
            <person name="Terui Y."/>
            <person name="Sekine M."/>
            <person name="Fukai R."/>
            <person name="Kato Y."/>
            <person name="Nakamura S."/>
            <person name="Yamada-Narita S."/>
            <person name="Kawakoshi A."/>
            <person name="Fukunaga Y."/>
            <person name="Yamazaki S."/>
            <person name="Fujita N."/>
        </authorList>
    </citation>
    <scope>NUCLEOTIDE SEQUENCE [LARGE SCALE GENOMIC DNA]</scope>
    <source>
        <strain evidence="3">NBRC 102666 / KCTC 22515 / FYK2301M01</strain>
    </source>
</reference>
<feature type="domain" description="GAF" evidence="1">
    <location>
        <begin position="39"/>
        <end position="117"/>
    </location>
</feature>
<accession>I0IG07</accession>
<evidence type="ECO:0000313" key="2">
    <source>
        <dbReference type="EMBL" id="BAM04195.1"/>
    </source>
</evidence>